<keyword evidence="5 9" id="KW-0479">Metal-binding</keyword>
<dbReference type="InterPro" id="IPR036396">
    <property type="entry name" value="Cyt_P450_sf"/>
</dbReference>
<dbReference type="Proteomes" id="UP000053477">
    <property type="component" value="Unassembled WGS sequence"/>
</dbReference>
<dbReference type="GO" id="GO:0004497">
    <property type="term" value="F:monooxygenase activity"/>
    <property type="evidence" value="ECO:0007669"/>
    <property type="project" value="UniProtKB-KW"/>
</dbReference>
<dbReference type="GO" id="GO:0020037">
    <property type="term" value="F:heme binding"/>
    <property type="evidence" value="ECO:0007669"/>
    <property type="project" value="InterPro"/>
</dbReference>
<dbReference type="Gene3D" id="1.10.630.10">
    <property type="entry name" value="Cytochrome P450"/>
    <property type="match status" value="1"/>
</dbReference>
<evidence type="ECO:0000256" key="5">
    <source>
        <dbReference type="ARBA" id="ARBA00022723"/>
    </source>
</evidence>
<comment type="pathway">
    <text evidence="2">Secondary metabolite biosynthesis.</text>
</comment>
<dbReference type="GO" id="GO:0005506">
    <property type="term" value="F:iron ion binding"/>
    <property type="evidence" value="ECO:0007669"/>
    <property type="project" value="InterPro"/>
</dbReference>
<dbReference type="PANTHER" id="PTHR46300:SF7">
    <property type="entry name" value="P450, PUTATIVE (EUROFUNG)-RELATED"/>
    <property type="match status" value="1"/>
</dbReference>
<evidence type="ECO:0000256" key="9">
    <source>
        <dbReference type="PIRSR" id="PIRSR602401-1"/>
    </source>
</evidence>
<dbReference type="Pfam" id="PF00067">
    <property type="entry name" value="p450"/>
    <property type="match status" value="1"/>
</dbReference>
<evidence type="ECO:0000256" key="7">
    <source>
        <dbReference type="ARBA" id="ARBA00023004"/>
    </source>
</evidence>
<keyword evidence="4 9" id="KW-0349">Heme</keyword>
<dbReference type="STRING" id="27342.A0A0H2S4Q2"/>
<dbReference type="InterPro" id="IPR050364">
    <property type="entry name" value="Cytochrome_P450_fung"/>
</dbReference>
<feature type="binding site" description="axial binding residue" evidence="9">
    <location>
        <position position="441"/>
    </location>
    <ligand>
        <name>heme</name>
        <dbReference type="ChEBI" id="CHEBI:30413"/>
    </ligand>
    <ligandPart>
        <name>Fe</name>
        <dbReference type="ChEBI" id="CHEBI:18248"/>
    </ligandPart>
</feature>
<dbReference type="PRINTS" id="PR00463">
    <property type="entry name" value="EP450I"/>
</dbReference>
<sequence length="519" mass="57696">MLEDPVVPLVAVGSLAALVAGRALVDRVRGVKTLPYPPGPTPLPFVGNAHQISEHEVYRLFASWGEKYGGISSFRIFGKQFVLLNELKAVTALLEHRNALYSQRPDMAMLKLCGREENAIVFQKYGQNLKDARKLVNVWIGKSATDRLAPQITATSHKYMGTLLENPEGFLVNARFMLGAMVLKMTYGIDAKSKDDPYIYLSERMQRLTTEAVKPGHWLVDSFPILAKMPTWMPGTGLSWAAETKRQIDEAVHATFDFTRQAVINGEAEHSWTAEEILDKEGNIKTGEEAEKLATTSAAVYAGSIDTTVAVTSLFFLLMARNPDIQRRAQEEVDRVVGTDRLPEMSDKESLPFIQRIIKETLRFAPVAPVVVHSLDEDDVYEGYLIPKGTSVLANIWAILHNPEMYKDPEVFNPDRYLDTPGRPAEPDHSHAVFGFGRRACPGSHFALANLTMNIATILSAFNVKPIKNADGVEVPPEIDIIDGHTRGVRPFKCVIEPRTPEKAQLIREAARAANDFSY</sequence>
<dbReference type="EMBL" id="KQ085888">
    <property type="protein sequence ID" value="KLO19235.1"/>
    <property type="molecule type" value="Genomic_DNA"/>
</dbReference>
<dbReference type="PRINTS" id="PR00385">
    <property type="entry name" value="P450"/>
</dbReference>
<evidence type="ECO:0000256" key="4">
    <source>
        <dbReference type="ARBA" id="ARBA00022617"/>
    </source>
</evidence>
<evidence type="ECO:0000256" key="2">
    <source>
        <dbReference type="ARBA" id="ARBA00005179"/>
    </source>
</evidence>
<evidence type="ECO:0000256" key="10">
    <source>
        <dbReference type="RuleBase" id="RU000461"/>
    </source>
</evidence>
<dbReference type="GO" id="GO:0016705">
    <property type="term" value="F:oxidoreductase activity, acting on paired donors, with incorporation or reduction of molecular oxygen"/>
    <property type="evidence" value="ECO:0007669"/>
    <property type="project" value="InterPro"/>
</dbReference>
<dbReference type="AlphaFoldDB" id="A0A0H2S4Q2"/>
<protein>
    <submittedName>
        <fullName evidence="11">Cytochrome P450</fullName>
    </submittedName>
</protein>
<evidence type="ECO:0000256" key="1">
    <source>
        <dbReference type="ARBA" id="ARBA00001971"/>
    </source>
</evidence>
<reference evidence="11 12" key="1">
    <citation type="submission" date="2015-04" db="EMBL/GenBank/DDBJ databases">
        <title>Complete genome sequence of Schizopora paradoxa KUC8140, a cosmopolitan wood degrader in East Asia.</title>
        <authorList>
            <consortium name="DOE Joint Genome Institute"/>
            <person name="Min B."/>
            <person name="Park H."/>
            <person name="Jang Y."/>
            <person name="Kim J.-J."/>
            <person name="Kim K.H."/>
            <person name="Pangilinan J."/>
            <person name="Lipzen A."/>
            <person name="Riley R."/>
            <person name="Grigoriev I.V."/>
            <person name="Spatafora J.W."/>
            <person name="Choi I.-G."/>
        </authorList>
    </citation>
    <scope>NUCLEOTIDE SEQUENCE [LARGE SCALE GENOMIC DNA]</scope>
    <source>
        <strain evidence="11 12">KUC8140</strain>
    </source>
</reference>
<keyword evidence="12" id="KW-1185">Reference proteome</keyword>
<dbReference type="InterPro" id="IPR001128">
    <property type="entry name" value="Cyt_P450"/>
</dbReference>
<name>A0A0H2S4Q2_9AGAM</name>
<accession>A0A0H2S4Q2</accession>
<dbReference type="SUPFAM" id="SSF48264">
    <property type="entry name" value="Cytochrome P450"/>
    <property type="match status" value="1"/>
</dbReference>
<dbReference type="PANTHER" id="PTHR46300">
    <property type="entry name" value="P450, PUTATIVE (EUROFUNG)-RELATED-RELATED"/>
    <property type="match status" value="1"/>
</dbReference>
<evidence type="ECO:0000256" key="6">
    <source>
        <dbReference type="ARBA" id="ARBA00023002"/>
    </source>
</evidence>
<comment type="similarity">
    <text evidence="3 10">Belongs to the cytochrome P450 family.</text>
</comment>
<keyword evidence="8 10" id="KW-0503">Monooxygenase</keyword>
<gene>
    <name evidence="11" type="ORF">SCHPADRAFT_885631</name>
</gene>
<dbReference type="CDD" id="cd11065">
    <property type="entry name" value="CYP64-like"/>
    <property type="match status" value="1"/>
</dbReference>
<organism evidence="11 12">
    <name type="scientific">Schizopora paradoxa</name>
    <dbReference type="NCBI Taxonomy" id="27342"/>
    <lineage>
        <taxon>Eukaryota</taxon>
        <taxon>Fungi</taxon>
        <taxon>Dikarya</taxon>
        <taxon>Basidiomycota</taxon>
        <taxon>Agaricomycotina</taxon>
        <taxon>Agaricomycetes</taxon>
        <taxon>Hymenochaetales</taxon>
        <taxon>Schizoporaceae</taxon>
        <taxon>Schizopora</taxon>
    </lineage>
</organism>
<evidence type="ECO:0000256" key="3">
    <source>
        <dbReference type="ARBA" id="ARBA00010617"/>
    </source>
</evidence>
<dbReference type="InParanoid" id="A0A0H2S4Q2"/>
<evidence type="ECO:0000256" key="8">
    <source>
        <dbReference type="ARBA" id="ARBA00023033"/>
    </source>
</evidence>
<evidence type="ECO:0000313" key="11">
    <source>
        <dbReference type="EMBL" id="KLO19235.1"/>
    </source>
</evidence>
<dbReference type="InterPro" id="IPR017972">
    <property type="entry name" value="Cyt_P450_CS"/>
</dbReference>
<dbReference type="OrthoDB" id="2789670at2759"/>
<keyword evidence="7 9" id="KW-0408">Iron</keyword>
<evidence type="ECO:0000313" key="12">
    <source>
        <dbReference type="Proteomes" id="UP000053477"/>
    </source>
</evidence>
<comment type="cofactor">
    <cofactor evidence="1 9">
        <name>heme</name>
        <dbReference type="ChEBI" id="CHEBI:30413"/>
    </cofactor>
</comment>
<proteinExistence type="inferred from homology"/>
<dbReference type="InterPro" id="IPR002401">
    <property type="entry name" value="Cyt_P450_E_grp-I"/>
</dbReference>
<keyword evidence="6 10" id="KW-0560">Oxidoreductase</keyword>
<dbReference type="PROSITE" id="PS00086">
    <property type="entry name" value="CYTOCHROME_P450"/>
    <property type="match status" value="1"/>
</dbReference>